<dbReference type="RefSeq" id="WP_169660773.1">
    <property type="nucleotide sequence ID" value="NZ_JABANE010000179.1"/>
</dbReference>
<keyword evidence="2" id="KW-1185">Reference proteome</keyword>
<dbReference type="AlphaFoldDB" id="A0A7X9S1A9"/>
<protein>
    <submittedName>
        <fullName evidence="1">Uncharacterized protein</fullName>
    </submittedName>
</protein>
<sequence>MRERRPSKPALELKHENGKVVVYEDDQCIKSFNNELMALGFINRLKFEKMALKQTALQL</sequence>
<comment type="caution">
    <text evidence="1">The sequence shown here is derived from an EMBL/GenBank/DDBJ whole genome shotgun (WGS) entry which is preliminary data.</text>
</comment>
<dbReference type="Proteomes" id="UP000576082">
    <property type="component" value="Unassembled WGS sequence"/>
</dbReference>
<name>A0A7X9S1A9_9BACT</name>
<reference evidence="1 2" key="1">
    <citation type="submission" date="2020-04" db="EMBL/GenBank/DDBJ databases">
        <title>Flammeovirga sp. SR4, a novel species isolated from seawater.</title>
        <authorList>
            <person name="Wang X."/>
        </authorList>
    </citation>
    <scope>NUCLEOTIDE SEQUENCE [LARGE SCALE GENOMIC DNA]</scope>
    <source>
        <strain evidence="1 2">ATCC 23126</strain>
    </source>
</reference>
<proteinExistence type="predicted"/>
<evidence type="ECO:0000313" key="1">
    <source>
        <dbReference type="EMBL" id="NME72587.1"/>
    </source>
</evidence>
<accession>A0A7X9S1A9</accession>
<gene>
    <name evidence="1" type="ORF">HHU12_31800</name>
</gene>
<evidence type="ECO:0000313" key="2">
    <source>
        <dbReference type="Proteomes" id="UP000576082"/>
    </source>
</evidence>
<organism evidence="1 2">
    <name type="scientific">Flammeovirga aprica JL-4</name>
    <dbReference type="NCBI Taxonomy" id="694437"/>
    <lineage>
        <taxon>Bacteria</taxon>
        <taxon>Pseudomonadati</taxon>
        <taxon>Bacteroidota</taxon>
        <taxon>Cytophagia</taxon>
        <taxon>Cytophagales</taxon>
        <taxon>Flammeovirgaceae</taxon>
        <taxon>Flammeovirga</taxon>
    </lineage>
</organism>
<dbReference type="EMBL" id="JABANE010000179">
    <property type="protein sequence ID" value="NME72587.1"/>
    <property type="molecule type" value="Genomic_DNA"/>
</dbReference>